<accession>A0A5R8XYV1</accession>
<comment type="caution">
    <text evidence="5">The sequence shown here is derived from an EMBL/GenBank/DDBJ whole genome shotgun (WGS) entry which is preliminary data.</text>
</comment>
<dbReference type="GO" id="GO:0005886">
    <property type="term" value="C:plasma membrane"/>
    <property type="evidence" value="ECO:0007669"/>
    <property type="project" value="TreeGrafter"/>
</dbReference>
<protein>
    <submittedName>
        <fullName evidence="5">ABC transporter ATP-binding protein</fullName>
    </submittedName>
</protein>
<dbReference type="InterPro" id="IPR003593">
    <property type="entry name" value="AAA+_ATPase"/>
</dbReference>
<evidence type="ECO:0000313" key="5">
    <source>
        <dbReference type="EMBL" id="TLP36903.1"/>
    </source>
</evidence>
<dbReference type="GO" id="GO:0016887">
    <property type="term" value="F:ATP hydrolysis activity"/>
    <property type="evidence" value="ECO:0007669"/>
    <property type="project" value="InterPro"/>
</dbReference>
<dbReference type="OrthoDB" id="9809450at2"/>
<feature type="domain" description="ABC transporter" evidence="4">
    <location>
        <begin position="2"/>
        <end position="226"/>
    </location>
</feature>
<dbReference type="CDD" id="cd03255">
    <property type="entry name" value="ABC_MJ0796_LolCDE_FtsE"/>
    <property type="match status" value="1"/>
</dbReference>
<evidence type="ECO:0000313" key="6">
    <source>
        <dbReference type="Proteomes" id="UP000308901"/>
    </source>
</evidence>
<dbReference type="RefSeq" id="WP_138153157.1">
    <property type="nucleotide sequence ID" value="NZ_CBDDKQ010000003.1"/>
</dbReference>
<reference evidence="5 6" key="1">
    <citation type="submission" date="2019-05" db="EMBL/GenBank/DDBJ databases">
        <title>Arcobacter sp. nov., isolated from sea sediment.</title>
        <authorList>
            <person name="Kim W."/>
        </authorList>
    </citation>
    <scope>NUCLEOTIDE SEQUENCE [LARGE SCALE GENOMIC DNA]</scope>
    <source>
        <strain evidence="5 6">CAU 1517</strain>
    </source>
</reference>
<dbReference type="InterPro" id="IPR003439">
    <property type="entry name" value="ABC_transporter-like_ATP-bd"/>
</dbReference>
<dbReference type="SMART" id="SM00382">
    <property type="entry name" value="AAA"/>
    <property type="match status" value="1"/>
</dbReference>
<dbReference type="AlphaFoldDB" id="A0A5R8XYV1"/>
<dbReference type="InterPro" id="IPR017911">
    <property type="entry name" value="MacB-like_ATP-bd"/>
</dbReference>
<dbReference type="Pfam" id="PF00005">
    <property type="entry name" value="ABC_tran"/>
    <property type="match status" value="1"/>
</dbReference>
<gene>
    <name evidence="5" type="ORF">FDK22_11695</name>
</gene>
<evidence type="ECO:0000256" key="1">
    <source>
        <dbReference type="ARBA" id="ARBA00022448"/>
    </source>
</evidence>
<sequence length="227" mass="25516">MIEIKNLKKVFELNKNNKIIAVNNVNLKIDDGELLVLKGASGSGKSTILSCLAGLSKPTTGEVIIDNDRISKLPDNFASLFRREKIGFIFQKYNLIPTLSVKENILVPLIPENLPSKKTKEILEKVMKKFKIEHKKDELVKNLSGGEQQRVAIARSQVNSPKYIIADEPTANLDKELSLHFIEIIKELKNDGKTIIIATHDPLFFELDFVDRVIEISNGEILNKDLA</sequence>
<proteinExistence type="predicted"/>
<keyword evidence="6" id="KW-1185">Reference proteome</keyword>
<dbReference type="Proteomes" id="UP000308901">
    <property type="component" value="Unassembled WGS sequence"/>
</dbReference>
<evidence type="ECO:0000256" key="3">
    <source>
        <dbReference type="ARBA" id="ARBA00022840"/>
    </source>
</evidence>
<dbReference type="GO" id="GO:0005524">
    <property type="term" value="F:ATP binding"/>
    <property type="evidence" value="ECO:0007669"/>
    <property type="project" value="UniProtKB-KW"/>
</dbReference>
<dbReference type="PROSITE" id="PS50893">
    <property type="entry name" value="ABC_TRANSPORTER_2"/>
    <property type="match status" value="1"/>
</dbReference>
<dbReference type="InterPro" id="IPR015854">
    <property type="entry name" value="ABC_transpr_LolD-like"/>
</dbReference>
<dbReference type="PANTHER" id="PTHR24220">
    <property type="entry name" value="IMPORT ATP-BINDING PROTEIN"/>
    <property type="match status" value="1"/>
</dbReference>
<keyword evidence="2" id="KW-0547">Nucleotide-binding</keyword>
<dbReference type="SUPFAM" id="SSF52540">
    <property type="entry name" value="P-loop containing nucleoside triphosphate hydrolases"/>
    <property type="match status" value="1"/>
</dbReference>
<keyword evidence="3 5" id="KW-0067">ATP-binding</keyword>
<name>A0A5R8XYV1_9BACT</name>
<dbReference type="EMBL" id="VANU01000005">
    <property type="protein sequence ID" value="TLP36903.1"/>
    <property type="molecule type" value="Genomic_DNA"/>
</dbReference>
<dbReference type="GO" id="GO:0022857">
    <property type="term" value="F:transmembrane transporter activity"/>
    <property type="evidence" value="ECO:0007669"/>
    <property type="project" value="TreeGrafter"/>
</dbReference>
<organism evidence="5 6">
    <name type="scientific">Arcobacter arenosus</name>
    <dbReference type="NCBI Taxonomy" id="2576037"/>
    <lineage>
        <taxon>Bacteria</taxon>
        <taxon>Pseudomonadati</taxon>
        <taxon>Campylobacterota</taxon>
        <taxon>Epsilonproteobacteria</taxon>
        <taxon>Campylobacterales</taxon>
        <taxon>Arcobacteraceae</taxon>
        <taxon>Arcobacter</taxon>
    </lineage>
</organism>
<dbReference type="Gene3D" id="3.40.50.300">
    <property type="entry name" value="P-loop containing nucleotide triphosphate hydrolases"/>
    <property type="match status" value="1"/>
</dbReference>
<evidence type="ECO:0000256" key="2">
    <source>
        <dbReference type="ARBA" id="ARBA00022741"/>
    </source>
</evidence>
<dbReference type="InterPro" id="IPR027417">
    <property type="entry name" value="P-loop_NTPase"/>
</dbReference>
<dbReference type="PANTHER" id="PTHR24220:SF86">
    <property type="entry name" value="ABC TRANSPORTER ABCH.1"/>
    <property type="match status" value="1"/>
</dbReference>
<evidence type="ECO:0000259" key="4">
    <source>
        <dbReference type="PROSITE" id="PS50893"/>
    </source>
</evidence>
<keyword evidence="1" id="KW-0813">Transport</keyword>